<evidence type="ECO:0000313" key="4">
    <source>
        <dbReference type="EMBL" id="QWF36638.1"/>
    </source>
</evidence>
<feature type="region of interest" description="Disordered" evidence="3">
    <location>
        <begin position="29"/>
        <end position="169"/>
    </location>
</feature>
<keyword evidence="4" id="KW-0547">Nucleotide-binding</keyword>
<feature type="compositionally biased region" description="Basic and acidic residues" evidence="3">
    <location>
        <begin position="120"/>
        <end position="132"/>
    </location>
</feature>
<dbReference type="GO" id="GO:0005198">
    <property type="term" value="F:structural molecule activity"/>
    <property type="evidence" value="ECO:0007669"/>
    <property type="project" value="InterPro"/>
</dbReference>
<evidence type="ECO:0000256" key="3">
    <source>
        <dbReference type="SAM" id="MobiDB-lite"/>
    </source>
</evidence>
<feature type="compositionally biased region" description="Basic and acidic residues" evidence="3">
    <location>
        <begin position="141"/>
        <end position="169"/>
    </location>
</feature>
<keyword evidence="4" id="KW-0067">ATP-binding</keyword>
<dbReference type="Pfam" id="PF01516">
    <property type="entry name" value="Orbi_VP6"/>
    <property type="match status" value="1"/>
</dbReference>
<accession>A0A8E8V1P7</accession>
<dbReference type="GO" id="GO:0019028">
    <property type="term" value="C:viral capsid"/>
    <property type="evidence" value="ECO:0007669"/>
    <property type="project" value="InterPro"/>
</dbReference>
<dbReference type="EMBL" id="MW815113">
    <property type="protein sequence ID" value="QWF36638.1"/>
    <property type="molecule type" value="Genomic_RNA"/>
</dbReference>
<comment type="subcellular location">
    <subcellularLocation>
        <location evidence="1">Virion</location>
    </subcellularLocation>
</comment>
<proteinExistence type="predicted"/>
<feature type="compositionally biased region" description="Basic and acidic residues" evidence="3">
    <location>
        <begin position="48"/>
        <end position="60"/>
    </location>
</feature>
<feature type="region of interest" description="Disordered" evidence="3">
    <location>
        <begin position="1"/>
        <end position="20"/>
    </location>
</feature>
<reference evidence="4" key="1">
    <citation type="submission" date="2021-03" db="EMBL/GenBank/DDBJ databases">
        <title>New orbiviruses detected in biting midges and mosquitoes from the Zambezi region, Namibia.</title>
        <authorList>
            <person name="Guggemos H.D."/>
            <person name="Fendt M."/>
            <person name="Hermanns K."/>
            <person name="Hieke C."/>
            <person name="Heyde V."/>
            <person name="Mfune J.K.E."/>
            <person name="Borgemeister C."/>
            <person name="Junglen S."/>
        </authorList>
    </citation>
    <scope>NUCLEOTIDE SEQUENCE</scope>
    <source>
        <strain evidence="4">CP67-NA-2018</strain>
    </source>
</reference>
<keyword evidence="2" id="KW-0946">Virion</keyword>
<evidence type="ECO:0000256" key="1">
    <source>
        <dbReference type="ARBA" id="ARBA00004328"/>
    </source>
</evidence>
<sequence>MRIILLAPGDVIEESSSEIKERGIDIKIKLQKEKQQEENGTGSGGRASETEQLSRDDRRNTSAGDSGTKDKDGGIKIPTDHNLQAHPETEGPRTAETGGGNRKGQNESSQGEGETGLGNDGKEGRCAAERTEPGSGGSSKHATEQDAEKNQTTKGNKGDIKQDSSVKKGDAACVLEKGKDTSHRKYVLSAGIRHGLGLNFDVDVATLEPNTMLRDKDVIYQFSQSVIRHLNLEPDCYREQADTLQSFKNSATDVDKKKNMQKNIMKIESVAMLKKTFPERKIASTSSSSSVVLVTNLKVYVPRAHVLFNAPTGDVTWKDVSREATQRSSIRAYTFKYDKDNTPAKALIALIDSL</sequence>
<evidence type="ECO:0000256" key="2">
    <source>
        <dbReference type="ARBA" id="ARBA00022844"/>
    </source>
</evidence>
<keyword evidence="4" id="KW-0347">Helicase</keyword>
<dbReference type="GO" id="GO:0004386">
    <property type="term" value="F:helicase activity"/>
    <property type="evidence" value="ECO:0007669"/>
    <property type="project" value="UniProtKB-KW"/>
</dbReference>
<name>A0A8E8V1P7_9REOV</name>
<dbReference type="InterPro" id="IPR001399">
    <property type="entry name" value="Orbi_VP6"/>
</dbReference>
<gene>
    <name evidence="4" type="primary">VP6</name>
</gene>
<keyword evidence="4" id="KW-0378">Hydrolase</keyword>
<organism evidence="4">
    <name type="scientific">Mudumu virus</name>
    <dbReference type="NCBI Taxonomy" id="2841875"/>
    <lineage>
        <taxon>Viruses</taxon>
        <taxon>Riboviria</taxon>
        <taxon>Orthornavirae</taxon>
        <taxon>Duplornaviricota</taxon>
        <taxon>Resentoviricetes</taxon>
        <taxon>Reovirales</taxon>
        <taxon>Sedoreoviridae</taxon>
        <taxon>Orbivirus</taxon>
    </lineage>
</organism>
<protein>
    <submittedName>
        <fullName evidence="4">Helicase</fullName>
    </submittedName>
</protein>